<feature type="domain" description="F5/8 type C" evidence="2">
    <location>
        <begin position="19"/>
        <end position="181"/>
    </location>
</feature>
<dbReference type="Gene3D" id="2.60.120.260">
    <property type="entry name" value="Galactose-binding domain-like"/>
    <property type="match status" value="1"/>
</dbReference>
<dbReference type="PROSITE" id="PS50022">
    <property type="entry name" value="FA58C_3"/>
    <property type="match status" value="1"/>
</dbReference>
<evidence type="ECO:0000259" key="2">
    <source>
        <dbReference type="PROSITE" id="PS50022"/>
    </source>
</evidence>
<dbReference type="RefSeq" id="WP_378983596.1">
    <property type="nucleotide sequence ID" value="NZ_JBHSBW010000007.1"/>
</dbReference>
<dbReference type="PROSITE" id="PS51257">
    <property type="entry name" value="PROKAR_LIPOPROTEIN"/>
    <property type="match status" value="1"/>
</dbReference>
<dbReference type="InterPro" id="IPR008979">
    <property type="entry name" value="Galactose-bd-like_sf"/>
</dbReference>
<proteinExistence type="predicted"/>
<protein>
    <submittedName>
        <fullName evidence="3">Discoidin domain-containing protein</fullName>
    </submittedName>
</protein>
<evidence type="ECO:0000313" key="4">
    <source>
        <dbReference type="Proteomes" id="UP001595789"/>
    </source>
</evidence>
<dbReference type="SUPFAM" id="SSF49785">
    <property type="entry name" value="Galactose-binding domain-like"/>
    <property type="match status" value="1"/>
</dbReference>
<gene>
    <name evidence="3" type="ORF">ACFOWA_07680</name>
</gene>
<dbReference type="InterPro" id="IPR000421">
    <property type="entry name" value="FA58C"/>
</dbReference>
<feature type="signal peptide" evidence="1">
    <location>
        <begin position="1"/>
        <end position="22"/>
    </location>
</feature>
<dbReference type="Pfam" id="PF00754">
    <property type="entry name" value="F5_F8_type_C"/>
    <property type="match status" value="1"/>
</dbReference>
<accession>A0ABV8PA38</accession>
<keyword evidence="1" id="KW-0732">Signal</keyword>
<keyword evidence="4" id="KW-1185">Reference proteome</keyword>
<evidence type="ECO:0000256" key="1">
    <source>
        <dbReference type="SAM" id="SignalP"/>
    </source>
</evidence>
<dbReference type="Proteomes" id="UP001595789">
    <property type="component" value="Unassembled WGS sequence"/>
</dbReference>
<evidence type="ECO:0000313" key="3">
    <source>
        <dbReference type="EMBL" id="MFC4211055.1"/>
    </source>
</evidence>
<reference evidence="4" key="1">
    <citation type="journal article" date="2019" name="Int. J. Syst. Evol. Microbiol.">
        <title>The Global Catalogue of Microorganisms (GCM) 10K type strain sequencing project: providing services to taxonomists for standard genome sequencing and annotation.</title>
        <authorList>
            <consortium name="The Broad Institute Genomics Platform"/>
            <consortium name="The Broad Institute Genome Sequencing Center for Infectious Disease"/>
            <person name="Wu L."/>
            <person name="Ma J."/>
        </authorList>
    </citation>
    <scope>NUCLEOTIDE SEQUENCE [LARGE SCALE GENOMIC DNA]</scope>
    <source>
        <strain evidence="4">CCM 8691</strain>
    </source>
</reference>
<organism evidence="3 4">
    <name type="scientific">Pedobacter lithocola</name>
    <dbReference type="NCBI Taxonomy" id="1908239"/>
    <lineage>
        <taxon>Bacteria</taxon>
        <taxon>Pseudomonadati</taxon>
        <taxon>Bacteroidota</taxon>
        <taxon>Sphingobacteriia</taxon>
        <taxon>Sphingobacteriales</taxon>
        <taxon>Sphingobacteriaceae</taxon>
        <taxon>Pedobacter</taxon>
    </lineage>
</organism>
<comment type="caution">
    <text evidence="3">The sequence shown here is derived from an EMBL/GenBank/DDBJ whole genome shotgun (WGS) entry which is preliminary data.</text>
</comment>
<feature type="chain" id="PRO_5046320464" evidence="1">
    <location>
        <begin position="23"/>
        <end position="182"/>
    </location>
</feature>
<name>A0ABV8PA38_9SPHI</name>
<sequence>MKKVVLSLLAGITLLITSCDKADGVLFEDQSTAIKADKTSWTATADSETPDGFENTGKASALLDNNIATYWHTDYSVTNPNYPHWVLIDMKKDYKLVTVVVTNRQAATPNRSGMKKFSLEGSTNGTTFTSLGTFNFAITNDPQSFKVSAANAYRYLKLTALESQTGTTRHTFLAEIDVFTVK</sequence>
<dbReference type="EMBL" id="JBHSBW010000007">
    <property type="protein sequence ID" value="MFC4211055.1"/>
    <property type="molecule type" value="Genomic_DNA"/>
</dbReference>